<dbReference type="InterPro" id="IPR029060">
    <property type="entry name" value="PIN-like_dom_sf"/>
</dbReference>
<dbReference type="Gene3D" id="3.40.50.1010">
    <property type="entry name" value="5'-nuclease"/>
    <property type="match status" value="1"/>
</dbReference>
<comment type="cofactor">
    <cofactor evidence="1">
        <name>Mg(2+)</name>
        <dbReference type="ChEBI" id="CHEBI:18420"/>
    </cofactor>
</comment>
<keyword evidence="2" id="KW-1277">Toxin-antitoxin system</keyword>
<dbReference type="RefSeq" id="WP_133796888.1">
    <property type="nucleotide sequence ID" value="NZ_SOCA01000009.1"/>
</dbReference>
<dbReference type="AlphaFoldDB" id="A0A4R7RLC9"/>
<dbReference type="GO" id="GO:0046872">
    <property type="term" value="F:metal ion binding"/>
    <property type="evidence" value="ECO:0007669"/>
    <property type="project" value="UniProtKB-KW"/>
</dbReference>
<dbReference type="PANTHER" id="PTHR33653:SF1">
    <property type="entry name" value="RIBONUCLEASE VAPC2"/>
    <property type="match status" value="1"/>
</dbReference>
<evidence type="ECO:0000259" key="8">
    <source>
        <dbReference type="Pfam" id="PF01850"/>
    </source>
</evidence>
<dbReference type="Pfam" id="PF01850">
    <property type="entry name" value="PIN"/>
    <property type="match status" value="1"/>
</dbReference>
<protein>
    <recommendedName>
        <fullName evidence="8">PIN domain-containing protein</fullName>
    </recommendedName>
</protein>
<dbReference type="InterPro" id="IPR002716">
    <property type="entry name" value="PIN_dom"/>
</dbReference>
<evidence type="ECO:0000256" key="1">
    <source>
        <dbReference type="ARBA" id="ARBA00001946"/>
    </source>
</evidence>
<dbReference type="OrthoDB" id="9815354at2"/>
<evidence type="ECO:0000313" key="9">
    <source>
        <dbReference type="EMBL" id="TDU66151.1"/>
    </source>
</evidence>
<dbReference type="CDD" id="cd18746">
    <property type="entry name" value="PIN_VapC4-5_FitB-like"/>
    <property type="match status" value="1"/>
</dbReference>
<evidence type="ECO:0000256" key="2">
    <source>
        <dbReference type="ARBA" id="ARBA00022649"/>
    </source>
</evidence>
<dbReference type="PANTHER" id="PTHR33653">
    <property type="entry name" value="RIBONUCLEASE VAPC2"/>
    <property type="match status" value="1"/>
</dbReference>
<keyword evidence="4" id="KW-0479">Metal-binding</keyword>
<keyword evidence="3" id="KW-0540">Nuclease</keyword>
<dbReference type="Proteomes" id="UP000295662">
    <property type="component" value="Unassembled WGS sequence"/>
</dbReference>
<organism evidence="9 10">
    <name type="scientific">Prosthecobacter fusiformis</name>
    <dbReference type="NCBI Taxonomy" id="48464"/>
    <lineage>
        <taxon>Bacteria</taxon>
        <taxon>Pseudomonadati</taxon>
        <taxon>Verrucomicrobiota</taxon>
        <taxon>Verrucomicrobiia</taxon>
        <taxon>Verrucomicrobiales</taxon>
        <taxon>Verrucomicrobiaceae</taxon>
        <taxon>Prosthecobacter</taxon>
    </lineage>
</organism>
<feature type="domain" description="PIN" evidence="8">
    <location>
        <begin position="3"/>
        <end position="128"/>
    </location>
</feature>
<keyword evidence="5" id="KW-0378">Hydrolase</keyword>
<keyword evidence="6" id="KW-0460">Magnesium</keyword>
<comment type="similarity">
    <text evidence="7">Belongs to the PINc/VapC protein family.</text>
</comment>
<evidence type="ECO:0000313" key="10">
    <source>
        <dbReference type="Proteomes" id="UP000295662"/>
    </source>
</evidence>
<evidence type="ECO:0000256" key="5">
    <source>
        <dbReference type="ARBA" id="ARBA00022801"/>
    </source>
</evidence>
<gene>
    <name evidence="9" type="ORF">EI77_03890</name>
</gene>
<dbReference type="InterPro" id="IPR050556">
    <property type="entry name" value="Type_II_TA_system_RNase"/>
</dbReference>
<accession>A0A4R7RLC9</accession>
<evidence type="ECO:0000256" key="6">
    <source>
        <dbReference type="ARBA" id="ARBA00022842"/>
    </source>
</evidence>
<comment type="caution">
    <text evidence="9">The sequence shown here is derived from an EMBL/GenBank/DDBJ whole genome shotgun (WGS) entry which is preliminary data.</text>
</comment>
<proteinExistence type="inferred from homology"/>
<dbReference type="EMBL" id="SOCA01000009">
    <property type="protein sequence ID" value="TDU66151.1"/>
    <property type="molecule type" value="Genomic_DNA"/>
</dbReference>
<evidence type="ECO:0000256" key="3">
    <source>
        <dbReference type="ARBA" id="ARBA00022722"/>
    </source>
</evidence>
<dbReference type="GO" id="GO:0004518">
    <property type="term" value="F:nuclease activity"/>
    <property type="evidence" value="ECO:0007669"/>
    <property type="project" value="UniProtKB-KW"/>
</dbReference>
<dbReference type="GO" id="GO:0016787">
    <property type="term" value="F:hydrolase activity"/>
    <property type="evidence" value="ECO:0007669"/>
    <property type="project" value="UniProtKB-KW"/>
</dbReference>
<evidence type="ECO:0000256" key="7">
    <source>
        <dbReference type="ARBA" id="ARBA00038093"/>
    </source>
</evidence>
<name>A0A4R7RLC9_9BACT</name>
<sequence>MKYLLDTMVVSEPTKRKREPKVIQWLIAQDADCAISILTLGEVERGIVSMAPSQRKRNLTEWFNSFAEHMEQRNRILPVDRTLMSFWGPVYTREERLTKRKPPFVDTILAATAELHGLTLVTRNEKDFPKSLSLINPWKI</sequence>
<keyword evidence="10" id="KW-1185">Reference proteome</keyword>
<evidence type="ECO:0000256" key="4">
    <source>
        <dbReference type="ARBA" id="ARBA00022723"/>
    </source>
</evidence>
<dbReference type="SUPFAM" id="SSF88723">
    <property type="entry name" value="PIN domain-like"/>
    <property type="match status" value="1"/>
</dbReference>
<reference evidence="9 10" key="1">
    <citation type="submission" date="2019-03" db="EMBL/GenBank/DDBJ databases">
        <title>Genomic Encyclopedia of Archaeal and Bacterial Type Strains, Phase II (KMG-II): from individual species to whole genera.</title>
        <authorList>
            <person name="Goeker M."/>
        </authorList>
    </citation>
    <scope>NUCLEOTIDE SEQUENCE [LARGE SCALE GENOMIC DNA]</scope>
    <source>
        <strain evidence="9 10">ATCC 25309</strain>
    </source>
</reference>